<protein>
    <submittedName>
        <fullName evidence="1">Uncharacterized protein</fullName>
    </submittedName>
</protein>
<reference evidence="1" key="1">
    <citation type="journal article" date="2023" name="G3 (Bethesda)">
        <title>Whole genome assembly and annotation of the endangered Caribbean coral Acropora cervicornis.</title>
        <authorList>
            <person name="Selwyn J.D."/>
            <person name="Vollmer S.V."/>
        </authorList>
    </citation>
    <scope>NUCLEOTIDE SEQUENCE</scope>
    <source>
        <strain evidence="1">K2</strain>
    </source>
</reference>
<sequence length="297" mass="32933">MSYKKLSISQSRGSFVRVGSEEVDFEQVELQTHPGHEMASSESTANSSNFLEAISPPVVVTQPQSFSDAMLDPTSRSLMASLSTSHMSGTVLQGTIRQSADQLQRTIQGQFVSLKGNMSYKDLLTGLIYEGEIFQTSGNFSYMNYAHLQFLDEVAQPVNQRCGGICILTNKRILFLSSQRSTGTSLSAWGDPKTLPGGYTLKSSCNDATYYLPIPLRFLRSVEMSGASGDSCPEMQEQWYPQPIVRSQKQEMKVTIGLLMPPWERKMYACIHIDPDVPMAVTRDFVSLLQNNTPALN</sequence>
<evidence type="ECO:0000313" key="1">
    <source>
        <dbReference type="EMBL" id="KAK2558184.1"/>
    </source>
</evidence>
<dbReference type="AlphaFoldDB" id="A0AAD9V1T9"/>
<comment type="caution">
    <text evidence="1">The sequence shown here is derived from an EMBL/GenBank/DDBJ whole genome shotgun (WGS) entry which is preliminary data.</text>
</comment>
<name>A0AAD9V1T9_ACRCE</name>
<dbReference type="Proteomes" id="UP001249851">
    <property type="component" value="Unassembled WGS sequence"/>
</dbReference>
<proteinExistence type="predicted"/>
<evidence type="ECO:0000313" key="2">
    <source>
        <dbReference type="Proteomes" id="UP001249851"/>
    </source>
</evidence>
<reference evidence="1" key="2">
    <citation type="journal article" date="2023" name="Science">
        <title>Genomic signatures of disease resistance in endangered staghorn corals.</title>
        <authorList>
            <person name="Vollmer S.V."/>
            <person name="Selwyn J.D."/>
            <person name="Despard B.A."/>
            <person name="Roesel C.L."/>
        </authorList>
    </citation>
    <scope>NUCLEOTIDE SEQUENCE</scope>
    <source>
        <strain evidence="1">K2</strain>
    </source>
</reference>
<organism evidence="1 2">
    <name type="scientific">Acropora cervicornis</name>
    <name type="common">Staghorn coral</name>
    <dbReference type="NCBI Taxonomy" id="6130"/>
    <lineage>
        <taxon>Eukaryota</taxon>
        <taxon>Metazoa</taxon>
        <taxon>Cnidaria</taxon>
        <taxon>Anthozoa</taxon>
        <taxon>Hexacorallia</taxon>
        <taxon>Scleractinia</taxon>
        <taxon>Astrocoeniina</taxon>
        <taxon>Acroporidae</taxon>
        <taxon>Acropora</taxon>
    </lineage>
</organism>
<gene>
    <name evidence="1" type="ORF">P5673_019299</name>
</gene>
<accession>A0AAD9V1T9</accession>
<keyword evidence="2" id="KW-1185">Reference proteome</keyword>
<dbReference type="EMBL" id="JARQWQ010000045">
    <property type="protein sequence ID" value="KAK2558184.1"/>
    <property type="molecule type" value="Genomic_DNA"/>
</dbReference>